<name>A0A6H5HFD0_9HEMI</name>
<dbReference type="AlphaFoldDB" id="A0A6H5HFD0"/>
<evidence type="ECO:0000313" key="2">
    <source>
        <dbReference type="EMBL" id="CAB0016673.1"/>
    </source>
</evidence>
<dbReference type="EMBL" id="CADCXU010030530">
    <property type="protein sequence ID" value="CAB0016673.1"/>
    <property type="molecule type" value="Genomic_DNA"/>
</dbReference>
<feature type="compositionally biased region" description="Polar residues" evidence="1">
    <location>
        <begin position="133"/>
        <end position="142"/>
    </location>
</feature>
<dbReference type="Proteomes" id="UP000479000">
    <property type="component" value="Unassembled WGS sequence"/>
</dbReference>
<keyword evidence="3" id="KW-1185">Reference proteome</keyword>
<evidence type="ECO:0000256" key="1">
    <source>
        <dbReference type="SAM" id="MobiDB-lite"/>
    </source>
</evidence>
<gene>
    <name evidence="2" type="ORF">NTEN_LOCUS20824</name>
</gene>
<proteinExistence type="predicted"/>
<feature type="region of interest" description="Disordered" evidence="1">
    <location>
        <begin position="121"/>
        <end position="158"/>
    </location>
</feature>
<reference evidence="2 3" key="1">
    <citation type="submission" date="2020-02" db="EMBL/GenBank/DDBJ databases">
        <authorList>
            <person name="Ferguson B K."/>
        </authorList>
    </citation>
    <scope>NUCLEOTIDE SEQUENCE [LARGE SCALE GENOMIC DNA]</scope>
</reference>
<organism evidence="2 3">
    <name type="scientific">Nesidiocoris tenuis</name>
    <dbReference type="NCBI Taxonomy" id="355587"/>
    <lineage>
        <taxon>Eukaryota</taxon>
        <taxon>Metazoa</taxon>
        <taxon>Ecdysozoa</taxon>
        <taxon>Arthropoda</taxon>
        <taxon>Hexapoda</taxon>
        <taxon>Insecta</taxon>
        <taxon>Pterygota</taxon>
        <taxon>Neoptera</taxon>
        <taxon>Paraneoptera</taxon>
        <taxon>Hemiptera</taxon>
        <taxon>Heteroptera</taxon>
        <taxon>Panheteroptera</taxon>
        <taxon>Cimicomorpha</taxon>
        <taxon>Miridae</taxon>
        <taxon>Dicyphina</taxon>
        <taxon>Nesidiocoris</taxon>
    </lineage>
</organism>
<accession>A0A6H5HFD0</accession>
<evidence type="ECO:0000313" key="3">
    <source>
        <dbReference type="Proteomes" id="UP000479000"/>
    </source>
</evidence>
<sequence>MYLNKRFSTKSISANRFFTKADLDDKCAIVLKISWPPAMNSYGKERLSVSINLESRCPRSYVYNLKMLTSKNPDNVTLWAHVSIIHAGSLTFKSSRGATSVDAHNVTLKVERLLMDNAPAQLRDKEPPIHNELLTNKQSPTTKRPAVSKRRYSTAGTK</sequence>
<protein>
    <submittedName>
        <fullName evidence="2">Uncharacterized protein</fullName>
    </submittedName>
</protein>